<proteinExistence type="predicted"/>
<keyword evidence="4" id="KW-1185">Reference proteome</keyword>
<organism evidence="3 4">
    <name type="scientific">Candidula unifasciata</name>
    <dbReference type="NCBI Taxonomy" id="100452"/>
    <lineage>
        <taxon>Eukaryota</taxon>
        <taxon>Metazoa</taxon>
        <taxon>Spiralia</taxon>
        <taxon>Lophotrochozoa</taxon>
        <taxon>Mollusca</taxon>
        <taxon>Gastropoda</taxon>
        <taxon>Heterobranchia</taxon>
        <taxon>Euthyneura</taxon>
        <taxon>Panpulmonata</taxon>
        <taxon>Eupulmonata</taxon>
        <taxon>Stylommatophora</taxon>
        <taxon>Helicina</taxon>
        <taxon>Helicoidea</taxon>
        <taxon>Geomitridae</taxon>
        <taxon>Candidula</taxon>
    </lineage>
</organism>
<dbReference type="PANTHER" id="PTHR15925:SF2">
    <property type="entry name" value="SMALL RIBOSOMAL SUBUNIT PROTEIN MS23"/>
    <property type="match status" value="1"/>
</dbReference>
<dbReference type="InterPro" id="IPR023611">
    <property type="entry name" value="mS23_dom_met"/>
</dbReference>
<dbReference type="GO" id="GO:0005840">
    <property type="term" value="C:ribosome"/>
    <property type="evidence" value="ECO:0007669"/>
    <property type="project" value="InterPro"/>
</dbReference>
<feature type="compositionally biased region" description="Basic and acidic residues" evidence="1">
    <location>
        <begin position="177"/>
        <end position="190"/>
    </location>
</feature>
<reference evidence="3" key="1">
    <citation type="submission" date="2021-04" db="EMBL/GenBank/DDBJ databases">
        <authorList>
            <consortium name="Molecular Ecology Group"/>
        </authorList>
    </citation>
    <scope>NUCLEOTIDE SEQUENCE</scope>
</reference>
<dbReference type="PANTHER" id="PTHR15925">
    <property type="entry name" value="MITOCHONDRIAL RIBOSOMAL PROTEIN S23"/>
    <property type="match status" value="1"/>
</dbReference>
<accession>A0A8S3ZTQ3</accession>
<dbReference type="GO" id="GO:0006412">
    <property type="term" value="P:translation"/>
    <property type="evidence" value="ECO:0007669"/>
    <property type="project" value="InterPro"/>
</dbReference>
<name>A0A8S3ZTQ3_9EUPU</name>
<dbReference type="GO" id="GO:0005739">
    <property type="term" value="C:mitochondrion"/>
    <property type="evidence" value="ECO:0007669"/>
    <property type="project" value="InterPro"/>
</dbReference>
<feature type="region of interest" description="Disordered" evidence="1">
    <location>
        <begin position="126"/>
        <end position="190"/>
    </location>
</feature>
<dbReference type="OrthoDB" id="10012356at2759"/>
<dbReference type="InterPro" id="IPR019520">
    <property type="entry name" value="Ribosomal_mS23_met"/>
</dbReference>
<evidence type="ECO:0000259" key="2">
    <source>
        <dbReference type="Pfam" id="PF10484"/>
    </source>
</evidence>
<comment type="caution">
    <text evidence="3">The sequence shown here is derived from an EMBL/GenBank/DDBJ whole genome shotgun (WGS) entry which is preliminary data.</text>
</comment>
<dbReference type="EMBL" id="CAJHNH020005746">
    <property type="protein sequence ID" value="CAG5132907.1"/>
    <property type="molecule type" value="Genomic_DNA"/>
</dbReference>
<dbReference type="GO" id="GO:0003735">
    <property type="term" value="F:structural constituent of ribosome"/>
    <property type="evidence" value="ECO:0007669"/>
    <property type="project" value="InterPro"/>
</dbReference>
<evidence type="ECO:0000313" key="3">
    <source>
        <dbReference type="EMBL" id="CAG5132907.1"/>
    </source>
</evidence>
<evidence type="ECO:0000313" key="4">
    <source>
        <dbReference type="Proteomes" id="UP000678393"/>
    </source>
</evidence>
<feature type="domain" description="Small ribosomal subunit protein mS23 conserved" evidence="2">
    <location>
        <begin position="2"/>
        <end position="119"/>
    </location>
</feature>
<protein>
    <recommendedName>
        <fullName evidence="2">Small ribosomal subunit protein mS23 conserved domain-containing protein</fullName>
    </recommendedName>
</protein>
<dbReference type="Pfam" id="PF10484">
    <property type="entry name" value="MRP-S23"/>
    <property type="match status" value="1"/>
</dbReference>
<dbReference type="Proteomes" id="UP000678393">
    <property type="component" value="Unassembled WGS sequence"/>
</dbReference>
<dbReference type="AlphaFoldDB" id="A0A8S3ZTQ3"/>
<gene>
    <name evidence="3" type="ORF">CUNI_LOCUS18465</name>
</gene>
<evidence type="ECO:0000256" key="1">
    <source>
        <dbReference type="SAM" id="MobiDB-lite"/>
    </source>
</evidence>
<sequence length="190" mass="21731">MAGSRREAVGSLLSRMIGLLKSGAVKQEDRPIWYDIVKALPPKPLPPQNEVPKIVYPEDFVRVHFHRTFVETSPVRLTDDKTKSVSQRFVDTYLDLLSKKVVPPAEIFDKTVELLKTEGIKLQTVQEKQERDLARRQSIATSPEKYTQPEDDFTSSVSRMEPPPERSSPPKFRTPHVKVDLDSLYSDDKK</sequence>